<dbReference type="PANTHER" id="PTHR31350:SF21">
    <property type="entry name" value="F-BOX ONLY PROTEIN 21"/>
    <property type="match status" value="1"/>
</dbReference>
<reference evidence="3 4" key="1">
    <citation type="submission" date="2022-06" db="EMBL/GenBank/DDBJ databases">
        <title>Endosaccharibacter gen. nov., sp. nov., endophytic bacteria isolated from sugarcane.</title>
        <authorList>
            <person name="Pitiwittayakul N."/>
            <person name="Yukphan P."/>
            <person name="Charoenyingcharoen P."/>
            <person name="Tanasupawat S."/>
        </authorList>
    </citation>
    <scope>NUCLEOTIDE SEQUENCE [LARGE SCALE GENOMIC DNA]</scope>
    <source>
        <strain evidence="3 4">KSS8</strain>
    </source>
</reference>
<sequence length="284" mass="30895">MAEADEALAAIGVLPDAEIEPAMAALQLARLDAPDADWRRASDHVSELARDAAAIGGVMSGRPTEARIGALAGLLHARHAYRGDSETYDDLANANLIRVIERRRGLPVALGILWLHCVRAAGWEAYGIDFPGHFLLAVESEAPKGPRMRQPRYTLVDPFAQGITLGNARILSMLESRETENASIEPGVTRPMTTRGVLLRLQRNIVQRRLMQGELRDALGALEGMLLIAPEVVSNWLDAAELNRSLNRPGQAVLCLERILETAPDSEAARIARQKLSDLRRGGG</sequence>
<feature type="domain" description="Protein SirB1 N-terminal" evidence="2">
    <location>
        <begin position="45"/>
        <end position="202"/>
    </location>
</feature>
<dbReference type="Gene3D" id="1.25.40.10">
    <property type="entry name" value="Tetratricopeptide repeat domain"/>
    <property type="match status" value="1"/>
</dbReference>
<evidence type="ECO:0000259" key="2">
    <source>
        <dbReference type="Pfam" id="PF13369"/>
    </source>
</evidence>
<gene>
    <name evidence="3" type="ORF">NFI95_11090</name>
</gene>
<evidence type="ECO:0000256" key="1">
    <source>
        <dbReference type="ARBA" id="ARBA00007100"/>
    </source>
</evidence>
<dbReference type="InterPro" id="IPR032698">
    <property type="entry name" value="SirB1_N"/>
</dbReference>
<comment type="caution">
    <text evidence="3">The sequence shown here is derived from an EMBL/GenBank/DDBJ whole genome shotgun (WGS) entry which is preliminary data.</text>
</comment>
<dbReference type="InterPro" id="IPR011990">
    <property type="entry name" value="TPR-like_helical_dom_sf"/>
</dbReference>
<dbReference type="SUPFAM" id="SSF48452">
    <property type="entry name" value="TPR-like"/>
    <property type="match status" value="1"/>
</dbReference>
<dbReference type="Proteomes" id="UP001524587">
    <property type="component" value="Unassembled WGS sequence"/>
</dbReference>
<dbReference type="PANTHER" id="PTHR31350">
    <property type="entry name" value="SI:DKEY-261L7.2"/>
    <property type="match status" value="1"/>
</dbReference>
<accession>A0ABT1W7Y9</accession>
<organism evidence="3 4">
    <name type="scientific">Endosaccharibacter trunci</name>
    <dbReference type="NCBI Taxonomy" id="2812733"/>
    <lineage>
        <taxon>Bacteria</taxon>
        <taxon>Pseudomonadati</taxon>
        <taxon>Pseudomonadota</taxon>
        <taxon>Alphaproteobacteria</taxon>
        <taxon>Acetobacterales</taxon>
        <taxon>Acetobacteraceae</taxon>
        <taxon>Endosaccharibacter</taxon>
    </lineage>
</organism>
<dbReference type="RefSeq" id="WP_422864471.1">
    <property type="nucleotide sequence ID" value="NZ_JAMSKV010000009.1"/>
</dbReference>
<comment type="similarity">
    <text evidence="1">Belongs to the UPF0162 family.</text>
</comment>
<keyword evidence="4" id="KW-1185">Reference proteome</keyword>
<proteinExistence type="inferred from homology"/>
<dbReference type="EMBL" id="JAMSKV010000009">
    <property type="protein sequence ID" value="MCQ8278992.1"/>
    <property type="molecule type" value="Genomic_DNA"/>
</dbReference>
<evidence type="ECO:0000313" key="4">
    <source>
        <dbReference type="Proteomes" id="UP001524587"/>
    </source>
</evidence>
<name>A0ABT1W7Y9_9PROT</name>
<evidence type="ECO:0000313" key="3">
    <source>
        <dbReference type="EMBL" id="MCQ8278992.1"/>
    </source>
</evidence>
<dbReference type="Pfam" id="PF13369">
    <property type="entry name" value="Transglut_core2"/>
    <property type="match status" value="1"/>
</dbReference>
<protein>
    <submittedName>
        <fullName evidence="3">Transglutaminase-like domain-containing protein</fullName>
    </submittedName>
</protein>